<evidence type="ECO:0000313" key="1">
    <source>
        <dbReference type="EMBL" id="KAJ3803873.1"/>
    </source>
</evidence>
<name>A0ACC1TGZ1_9AGAR</name>
<gene>
    <name evidence="1" type="ORF">F5876DRAFT_84247</name>
</gene>
<protein>
    <submittedName>
        <fullName evidence="1">Uncharacterized protein</fullName>
    </submittedName>
</protein>
<accession>A0ACC1TGZ1</accession>
<comment type="caution">
    <text evidence="1">The sequence shown here is derived from an EMBL/GenBank/DDBJ whole genome shotgun (WGS) entry which is preliminary data.</text>
</comment>
<keyword evidence="2" id="KW-1185">Reference proteome</keyword>
<dbReference type="Proteomes" id="UP001163835">
    <property type="component" value="Unassembled WGS sequence"/>
</dbReference>
<dbReference type="EMBL" id="MU796625">
    <property type="protein sequence ID" value="KAJ3803873.1"/>
    <property type="molecule type" value="Genomic_DNA"/>
</dbReference>
<evidence type="ECO:0000313" key="2">
    <source>
        <dbReference type="Proteomes" id="UP001163835"/>
    </source>
</evidence>
<sequence length="136" mass="15489">MTGYISSPWTVRPFDEPEIGAAIVHIRVEHAFGKLKGRFPSLKEMGHHADVQEMYKVIKVLLILHNICIDFGDAPESIFDFDPKDDFPLQDLTTVNLGYIAVDGDAAIPPYETDQWIREAGHRKRKLIFNNLFPPL</sequence>
<proteinExistence type="predicted"/>
<organism evidence="1 2">
    <name type="scientific">Lentinula aff. lateritia</name>
    <dbReference type="NCBI Taxonomy" id="2804960"/>
    <lineage>
        <taxon>Eukaryota</taxon>
        <taxon>Fungi</taxon>
        <taxon>Dikarya</taxon>
        <taxon>Basidiomycota</taxon>
        <taxon>Agaricomycotina</taxon>
        <taxon>Agaricomycetes</taxon>
        <taxon>Agaricomycetidae</taxon>
        <taxon>Agaricales</taxon>
        <taxon>Marasmiineae</taxon>
        <taxon>Omphalotaceae</taxon>
        <taxon>Lentinula</taxon>
    </lineage>
</organism>
<reference evidence="1" key="1">
    <citation type="submission" date="2022-09" db="EMBL/GenBank/DDBJ databases">
        <title>A Global Phylogenomic Analysis of the Shiitake Genus Lentinula.</title>
        <authorList>
            <consortium name="DOE Joint Genome Institute"/>
            <person name="Sierra-Patev S."/>
            <person name="Min B."/>
            <person name="Naranjo-Ortiz M."/>
            <person name="Looney B."/>
            <person name="Konkel Z."/>
            <person name="Slot J.C."/>
            <person name="Sakamoto Y."/>
            <person name="Steenwyk J.L."/>
            <person name="Rokas A."/>
            <person name="Carro J."/>
            <person name="Camarero S."/>
            <person name="Ferreira P."/>
            <person name="Molpeceres G."/>
            <person name="Ruiz-Duenas F.J."/>
            <person name="Serrano A."/>
            <person name="Henrissat B."/>
            <person name="Drula E."/>
            <person name="Hughes K.W."/>
            <person name="Mata J.L."/>
            <person name="Ishikawa N.K."/>
            <person name="Vargas-Isla R."/>
            <person name="Ushijima S."/>
            <person name="Smith C.A."/>
            <person name="Ahrendt S."/>
            <person name="Andreopoulos W."/>
            <person name="He G."/>
            <person name="Labutti K."/>
            <person name="Lipzen A."/>
            <person name="Ng V."/>
            <person name="Riley R."/>
            <person name="Sandor L."/>
            <person name="Barry K."/>
            <person name="Martinez A.T."/>
            <person name="Xiao Y."/>
            <person name="Gibbons J.G."/>
            <person name="Terashima K."/>
            <person name="Grigoriev I.V."/>
            <person name="Hibbett D.S."/>
        </authorList>
    </citation>
    <scope>NUCLEOTIDE SEQUENCE</scope>
    <source>
        <strain evidence="1">TMI1499</strain>
    </source>
</reference>